<dbReference type="Gene3D" id="2.60.120.260">
    <property type="entry name" value="Galactose-binding domain-like"/>
    <property type="match status" value="1"/>
</dbReference>
<dbReference type="Pfam" id="PF00059">
    <property type="entry name" value="Lectin_C"/>
    <property type="match status" value="1"/>
</dbReference>
<dbReference type="SUPFAM" id="SSF82895">
    <property type="entry name" value="TSP-1 type 1 repeat"/>
    <property type="match status" value="1"/>
</dbReference>
<dbReference type="FunFam" id="2.20.100.10:FF:000001">
    <property type="entry name" value="semaphorin-5A isoform X1"/>
    <property type="match status" value="1"/>
</dbReference>
<dbReference type="PANTHER" id="PTHR22803">
    <property type="entry name" value="MANNOSE, PHOSPHOLIPASE, LECTIN RECEPTOR RELATED"/>
    <property type="match status" value="1"/>
</dbReference>
<feature type="region of interest" description="Disordered" evidence="2">
    <location>
        <begin position="1628"/>
        <end position="1710"/>
    </location>
</feature>
<dbReference type="Pfam" id="PF00090">
    <property type="entry name" value="TSP_1"/>
    <property type="match status" value="1"/>
</dbReference>
<dbReference type="Pfam" id="PF00754">
    <property type="entry name" value="F5_F8_type_C"/>
    <property type="match status" value="1"/>
</dbReference>
<feature type="region of interest" description="Disordered" evidence="2">
    <location>
        <begin position="3445"/>
        <end position="3472"/>
    </location>
</feature>
<protein>
    <recommendedName>
        <fullName evidence="4">C-type lectin domain-containing protein</fullName>
    </recommendedName>
</protein>
<dbReference type="InterPro" id="IPR000884">
    <property type="entry name" value="TSP1_rpt"/>
</dbReference>
<dbReference type="InterPro" id="IPR016186">
    <property type="entry name" value="C-type_lectin-like/link_sf"/>
</dbReference>
<dbReference type="VEuPathDB" id="CryptoDB:Cvel_2214"/>
<dbReference type="InterPro" id="IPR036383">
    <property type="entry name" value="TSP1_rpt_sf"/>
</dbReference>
<keyword evidence="1" id="KW-1015">Disulfide bond</keyword>
<dbReference type="EMBL" id="CDMZ01005798">
    <property type="protein sequence ID" value="CEM54577.1"/>
    <property type="molecule type" value="Genomic_DNA"/>
</dbReference>
<dbReference type="CDD" id="cd00037">
    <property type="entry name" value="CLECT"/>
    <property type="match status" value="1"/>
</dbReference>
<feature type="region of interest" description="Disordered" evidence="2">
    <location>
        <begin position="2602"/>
        <end position="2636"/>
    </location>
</feature>
<dbReference type="SMART" id="SM00034">
    <property type="entry name" value="CLECT"/>
    <property type="match status" value="2"/>
</dbReference>
<feature type="compositionally biased region" description="Polar residues" evidence="2">
    <location>
        <begin position="1750"/>
        <end position="1760"/>
    </location>
</feature>
<dbReference type="SUPFAM" id="SSF56436">
    <property type="entry name" value="C-type lectin-like"/>
    <property type="match status" value="2"/>
</dbReference>
<feature type="region of interest" description="Disordered" evidence="2">
    <location>
        <begin position="690"/>
        <end position="720"/>
    </location>
</feature>
<feature type="compositionally biased region" description="Low complexity" evidence="2">
    <location>
        <begin position="1628"/>
        <end position="1644"/>
    </location>
</feature>
<proteinExistence type="predicted"/>
<feature type="domain" description="C-type lectin" evidence="4">
    <location>
        <begin position="1019"/>
        <end position="1149"/>
    </location>
</feature>
<feature type="chain" id="PRO_5005192950" description="C-type lectin domain-containing protein" evidence="3">
    <location>
        <begin position="24"/>
        <end position="3549"/>
    </location>
</feature>
<dbReference type="PROSITE" id="PS50092">
    <property type="entry name" value="TSP1"/>
    <property type="match status" value="1"/>
</dbReference>
<reference evidence="5" key="1">
    <citation type="submission" date="2014-11" db="EMBL/GenBank/DDBJ databases">
        <authorList>
            <person name="Otto D Thomas"/>
            <person name="Naeem Raeece"/>
        </authorList>
    </citation>
    <scope>NUCLEOTIDE SEQUENCE</scope>
</reference>
<dbReference type="InterPro" id="IPR016187">
    <property type="entry name" value="CTDL_fold"/>
</dbReference>
<dbReference type="InterPro" id="IPR000421">
    <property type="entry name" value="FA58C"/>
</dbReference>
<feature type="compositionally biased region" description="Basic residues" evidence="2">
    <location>
        <begin position="2613"/>
        <end position="2627"/>
    </location>
</feature>
<dbReference type="PROSITE" id="PS50041">
    <property type="entry name" value="C_TYPE_LECTIN_2"/>
    <property type="match status" value="2"/>
</dbReference>
<name>A0A0G4IBM1_9ALVE</name>
<organism evidence="5">
    <name type="scientific">Chromera velia CCMP2878</name>
    <dbReference type="NCBI Taxonomy" id="1169474"/>
    <lineage>
        <taxon>Eukaryota</taxon>
        <taxon>Sar</taxon>
        <taxon>Alveolata</taxon>
        <taxon>Colpodellida</taxon>
        <taxon>Chromeraceae</taxon>
        <taxon>Chromera</taxon>
    </lineage>
</organism>
<evidence type="ECO:0000256" key="3">
    <source>
        <dbReference type="SAM" id="SignalP"/>
    </source>
</evidence>
<feature type="compositionally biased region" description="Basic and acidic residues" evidence="2">
    <location>
        <begin position="691"/>
        <end position="702"/>
    </location>
</feature>
<dbReference type="SUPFAM" id="SSF49785">
    <property type="entry name" value="Galactose-binding domain-like"/>
    <property type="match status" value="1"/>
</dbReference>
<feature type="region of interest" description="Disordered" evidence="2">
    <location>
        <begin position="1724"/>
        <end position="1769"/>
    </location>
</feature>
<keyword evidence="3" id="KW-0732">Signal</keyword>
<dbReference type="InterPro" id="IPR008979">
    <property type="entry name" value="Galactose-bd-like_sf"/>
</dbReference>
<gene>
    <name evidence="5" type="ORF">Cvel_2214</name>
</gene>
<evidence type="ECO:0000259" key="4">
    <source>
        <dbReference type="PROSITE" id="PS50041"/>
    </source>
</evidence>
<sequence length="3549" mass="384678">MFSRLLRVAVVLQLCLSAAQIHSRHPLASSSSPGLSPSPRSTALSSFSPFEGCRRVETGNFVVPGRAHHGDHVSERESLPMPALTGEHSNKFTSSCPQGHIFLEDFQNISQGPAVSCCPETDVQCVGCAVYDSGTKKCTKCRGGFVPQCPPGSPEGGCEKPVCVACADASGFRDRDGLSCSDICPIPKTPTQAERTQMGLKATGGVSAWEGCCSCGGGLKGASPFAYAEEVDLTLGDTVSIRPIPRVASHFAPSPSCALAAHGLTINSTTGIISGTPSISDPFETDCLVTAVQSVEEGLVFNASVKVRVLPFSYGRRAVVLEEGGISAASVTTHRQYLNGEWGIKCSPAVAWLDTERTKLNGEIALKGGQGLEASGGLAATAVEETSDEHSAGLTDDFAGVSLLNVQSTRCEVTAVPEHVEGETNQTDSVSVVVVKAVQWTDIVYPRPFTQAAPLYLTLGQPIQASTQLIPTDAVSTGNPKVHTSLAPLFFTIACAKAGTTEVITEHNLSTGTVSVVHESQRIPIFSMNALDGQIHGTTASRAEGGGALPLDFTVDAQRASLSLDCAVYGRQASAWSSGASAPSHHYLRGANTIRIVFRDDRCWQEVQMKESETESGFPDPTVRSFRTLRAILLSSRRPDSHQKTPPTCTKALVFEPPFGTFSSSTKVNPWRLTKAPRDCASPLGSLYAKEMTEENDGKRGASIEGEEEEAGEVSPPSEASAAEIFRFNDPDAAGGLKDSASFWLDPCECFPVDWGAHTPVAQDVFTQLPGTGENRIPALAVNPQMIAKGSLVCPLHALLSAHKSDDVDFCQSLCREDDGCNYFWTGTAAATAQCRLYSTCTSLFSEPGSNGEVVKGSLYGLPRYDVCLIADPEACAARTKRRKFLTSVKESGTEALLSVVCGNFGYDEAVAACEASGLRLAKITSLEESAVAAAAVKANCPLSGPQNAWLRGKRSASGDAWVFEDGSALTFFNWRDGEPNDANNNEDCINLWADGTWNDCRCTKTDMNAICRQHSPKYRVVCPSGGNANFTRAEASSACEGVDTPMRLAIVRDEAELEEIRREIAIGSCLPQSCDQGGCATWVDGTDAGADGLWYSSEGAPLVYIPWHDGEPSGASASEHCLSLSVGSSTVSMQNSACGDRLAAAVCEPLSEALMEIPASSKNASSTLDPDNYPVSEVGLGSDKGWCTDGGVVEFGFNSAKPVSAVTLRGGTKGWHSWVRSFEIEVKRGGKWQQVNGGLPFSGSTNKHGLFTQRFEEVSASAVRIHPLVSGFTDLLAEGKWEGGSANEQLSPCHGISQSQLTDLDQLPASCEGHGFIQGQHLMKSGCATASDGKWKTWCEKSWTPESCQTLHSKCTQGTQLADLPKHDVACPDHMALTRWQLQSCAGGVHFSYICCKARYDCAAVSPPFNITHLTFETQTEPTGCADLAGKQIGSLDAFNFACSGDGLVRSWQVKSCPSGGGFRLEPVCESSWEREDCTVEETECEPFRNRDLIYLDRHSVNCPGQKALAGWRLENCPTGDEMQFKYTCCKNRGIEMANNQTRFFTTPRNREDPNVGKKADAIRYHHLECPPQTAMTQFKLKRKTSDLNQFEYKCASIESPPVSGSLVCLRAGIFGSAKSLSLSLKHAPSASSPSSSSSSFLVPAPPERTHPSSPHLPSPMIVRTQSLSPIRPHESVKTPPLQKGRGRVRGGDAIDQTTQQNPPHRNAGPIQSAALLSAIRQSPMQSDEVRVPVPKRPLQDEGAGERVQLTQADSSVDSQTEDPGPKWKGWEDHALETGCKNFHVGSYAWSMTINYKPIKTWAGWELDCDGDGFIREWEFKQDGCDTNQQGVKWTAQCRQSWAEESCQDQQSSCFYGGSLSSSFVHGNIDGMLNVTVECNSGKVLTKVKVSSCGGDDIRFDYRCCANEGILLDGTEHQGMSAWGTSAGFASTWTLAQKPTSSLQFEPLVVGCSDNQALRGWELRSTPPPTGVSGVYTRFFYTCVDIGAPIDGGVSPWGGWTECSASCGVGMKTRTRQCNNPPPSNNGYFCNEPLSETEACNLHPCPSRFLFERETLECEHQLLIGGADVEECGLPAYLPYWFGVGRVEGRRPVPERFPWGVSLQGSCWTQRFQLVNRKRNQAEDFFGLTCVDGEWRDDYGDLGLTNFECAACVQVGSSELSTMEEQGKDELYFADRIPLRMAVQSSPAEVQILYESGGQLNAEEVGQSQSPLPMSKLWFASSTQAEGKMTVEAGDSSSDSDCLKTGLDGSLSLSLSSSCDGEDAATVWTLPFLTSAAVHQTMEASTQDQIRTTKNFYRGQRSTWVSDLAGGFPFANAASAVRGLEISHSEGQAVNGPEINVRTMVASGSVKANTFENLGEFFDLSENQLAFACNASQVIQNVETLGNTERAEGGGKAGIISVRISCASVSFPMLCASRLLSVGSVQKDRREDSYPLFGISRFGISPECGEGEAMQALHLDISGDLHIATGSFVCCKLTSPAFSLQPLPFEYHESEVENAAESSRFQQWEGQYCPDKRDATGRLSFRQTHPWGGASGSSLNGMSRLSFNVEKAQWCLGPDLGEELCLASAAAHPAEALALESGHEGKDRPSTLQRNSAISVSVISDLQASQPKQKKKGATMKPRPPRPQKPPKPELMTLKNFNMEEQYLPYCRALRQGEDGKGYPLVKDMTDLNGKANPSQTEFGKMARTDSDTLLFAEKWEPTEESQPAIEANPCGHMLFDPRTETEKMTYKSMWGSGDFGEKKSGINFDSVLGCFNREDNRELSLAKIQRNLFKTYSLISGVIMPNLESKLCFPGMMFQEIFAPLGFGFGVNDGSICEKIFAAINSHLQYRYESFDRDSNYNTIRAGFRDCNSGKAAFAKIMCDLTCISDAVREGNKAVINRLEEVFEVLQGNLLGMMQYHALNTEKLIDWVADLNNVNTDNLSKRLTSIEDHLQVPAGTTELQARVRKCSAAFTEEPPETESQHRQTASKQVWQKVSCILSAFDNGGDTDGGPALHLQVQNEWEASVRRASDATRQALHVHTEGKDPKSLQPSRMKEMETQIARLAQQLTDATHQRVNAAESELQALQHAPSVSPSSLNHTLFLASLKTAQSVWIQSHQHIHSQAALMASAARAGHEEAEFLSELSADSRTPGEALGAQLSETARAESMRLLDLLGPRIGLKEELLDQEKDRAHVHRRLLDAVSSKVNSLASPFKGEGRVELGSGFPGTSEASLFADLVSLVRDIRVAADEVSFFDGESVRVEREVAEQLRNYLSCTEGVGWEEVKVLWVRVRDQTRRAAALMVSEWRKAFRALMRISDMVTLHPSLLYSASEFVVSGVMEELADRTAAAERTEEQKDRLASFAEMLKEAGEGQVTGEDLEEKPQTFVQIVAERAESVHRLCTDREVAHAAVAAALFEKLREGIPGHLSALLRESVWLSEFIGSRLRRLEVWTDGDLQKFHTDRNEQNSTDRNGRQSLLGSGASLSSSSSEVGGEGFLFFAPPSLDEISEALVGEKRLIETADHFDTALDTLKANANEGVSASGSRGLASYVEAMSQKLRGHLCDD</sequence>
<evidence type="ECO:0000256" key="1">
    <source>
        <dbReference type="ARBA" id="ARBA00023157"/>
    </source>
</evidence>
<dbReference type="Gene3D" id="2.20.100.10">
    <property type="entry name" value="Thrombospondin type-1 (TSP1) repeat"/>
    <property type="match status" value="1"/>
</dbReference>
<feature type="domain" description="C-type lectin" evidence="4">
    <location>
        <begin position="898"/>
        <end position="1005"/>
    </location>
</feature>
<evidence type="ECO:0000313" key="5">
    <source>
        <dbReference type="EMBL" id="CEM54577.1"/>
    </source>
</evidence>
<accession>A0A0G4IBM1</accession>
<dbReference type="SMART" id="SM00209">
    <property type="entry name" value="TSP1"/>
    <property type="match status" value="1"/>
</dbReference>
<dbReference type="Gene3D" id="3.10.100.10">
    <property type="entry name" value="Mannose-Binding Protein A, subunit A"/>
    <property type="match status" value="2"/>
</dbReference>
<feature type="compositionally biased region" description="Polar residues" evidence="2">
    <location>
        <begin position="2602"/>
        <end position="2612"/>
    </location>
</feature>
<feature type="compositionally biased region" description="Low complexity" evidence="2">
    <location>
        <begin position="3460"/>
        <end position="3472"/>
    </location>
</feature>
<dbReference type="InterPro" id="IPR001304">
    <property type="entry name" value="C-type_lectin-like"/>
</dbReference>
<dbReference type="InterPro" id="IPR050111">
    <property type="entry name" value="C-type_lectin/snaclec_domain"/>
</dbReference>
<feature type="signal peptide" evidence="3">
    <location>
        <begin position="1"/>
        <end position="23"/>
    </location>
</feature>
<evidence type="ECO:0000256" key="2">
    <source>
        <dbReference type="SAM" id="MobiDB-lite"/>
    </source>
</evidence>